<evidence type="ECO:0000259" key="9">
    <source>
        <dbReference type="Pfam" id="PF20791"/>
    </source>
</evidence>
<dbReference type="EMBL" id="CP110509">
    <property type="protein sequence ID" value="WMB28173.1"/>
    <property type="molecule type" value="Genomic_DNA"/>
</dbReference>
<accession>A0ABY9LH50</accession>
<protein>
    <submittedName>
        <fullName evidence="10">Thioesterase</fullName>
    </submittedName>
</protein>
<dbReference type="InterPro" id="IPR029069">
    <property type="entry name" value="HotDog_dom_sf"/>
</dbReference>
<organism evidence="10 11">
    <name type="scientific">Streptococcus didelphis</name>
    <dbReference type="NCBI Taxonomy" id="102886"/>
    <lineage>
        <taxon>Bacteria</taxon>
        <taxon>Bacillati</taxon>
        <taxon>Bacillota</taxon>
        <taxon>Bacilli</taxon>
        <taxon>Lactobacillales</taxon>
        <taxon>Streptococcaceae</taxon>
        <taxon>Streptococcus</taxon>
    </lineage>
</organism>
<dbReference type="Gene3D" id="3.10.129.10">
    <property type="entry name" value="Hotdog Thioesterase"/>
    <property type="match status" value="1"/>
</dbReference>
<feature type="domain" description="Acyl-ACP thioesterase N-terminal hotdog" evidence="8">
    <location>
        <begin position="2"/>
        <end position="132"/>
    </location>
</feature>
<proteinExistence type="inferred from homology"/>
<keyword evidence="6" id="KW-0443">Lipid metabolism</keyword>
<dbReference type="CDD" id="cd00586">
    <property type="entry name" value="4HBT"/>
    <property type="match status" value="1"/>
</dbReference>
<name>A0ABY9LH50_9STRE</name>
<dbReference type="PANTHER" id="PTHR31727">
    <property type="entry name" value="OLEOYL-ACYL CARRIER PROTEIN THIOESTERASE 1, CHLOROPLASTIC"/>
    <property type="match status" value="1"/>
</dbReference>
<dbReference type="InterPro" id="IPR002864">
    <property type="entry name" value="Acyl-ACP_thioesterase_NHD"/>
</dbReference>
<evidence type="ECO:0000313" key="11">
    <source>
        <dbReference type="Proteomes" id="UP001238096"/>
    </source>
</evidence>
<evidence type="ECO:0000259" key="8">
    <source>
        <dbReference type="Pfam" id="PF01643"/>
    </source>
</evidence>
<evidence type="ECO:0000313" key="10">
    <source>
        <dbReference type="EMBL" id="WMB28173.1"/>
    </source>
</evidence>
<evidence type="ECO:0000256" key="7">
    <source>
        <dbReference type="ARBA" id="ARBA00023160"/>
    </source>
</evidence>
<evidence type="ECO:0000256" key="4">
    <source>
        <dbReference type="ARBA" id="ARBA00022832"/>
    </source>
</evidence>
<comment type="similarity">
    <text evidence="1">Belongs to the acyl-ACP thioesterase family.</text>
</comment>
<dbReference type="SUPFAM" id="SSF54637">
    <property type="entry name" value="Thioesterase/thiol ester dehydrase-isomerase"/>
    <property type="match status" value="2"/>
</dbReference>
<evidence type="ECO:0000256" key="2">
    <source>
        <dbReference type="ARBA" id="ARBA00022516"/>
    </source>
</evidence>
<sequence>MGLKHRESLKIPFDLCDVKLDVKLPLLLAYCLSVSMRQSLKVDRGDDYLLKNYQLVWIITDYEASIHRLPVFNELITVETQAISYNKFFCYRTFHIYDEKGQLLADILTYFALMNPETRKVSPIPKEVVQPYQAEFVKTMRRAPKMQSLTDAQEKKYHVRYFDIDMNGHVNNSKYLDWMYDVLGYEFLKTHRPIRLQLKYIKEVAPGGQISSNYTLENLISYHEIKSDGHINAQALIEWQKIKK</sequence>
<keyword evidence="4" id="KW-0276">Fatty acid metabolism</keyword>
<dbReference type="InterPro" id="IPR045023">
    <property type="entry name" value="FATA/B"/>
</dbReference>
<dbReference type="RefSeq" id="WP_018366104.1">
    <property type="nucleotide sequence ID" value="NZ_CP110509.1"/>
</dbReference>
<keyword evidence="3" id="KW-0378">Hydrolase</keyword>
<dbReference type="InterPro" id="IPR049427">
    <property type="entry name" value="Acyl-ACP_TE_C"/>
</dbReference>
<dbReference type="PANTHER" id="PTHR31727:SF6">
    <property type="entry name" value="OLEOYL-ACYL CARRIER PROTEIN THIOESTERASE 1, CHLOROPLASTIC"/>
    <property type="match status" value="1"/>
</dbReference>
<keyword evidence="5" id="KW-0809">Transit peptide</keyword>
<gene>
    <name evidence="10" type="ORF">N1496_00105</name>
</gene>
<feature type="domain" description="Acyl-ACP thioesterase-like C-terminal" evidence="9">
    <location>
        <begin position="148"/>
        <end position="241"/>
    </location>
</feature>
<keyword evidence="7" id="KW-0275">Fatty acid biosynthesis</keyword>
<evidence type="ECO:0000256" key="3">
    <source>
        <dbReference type="ARBA" id="ARBA00022801"/>
    </source>
</evidence>
<dbReference type="Proteomes" id="UP001238096">
    <property type="component" value="Chromosome"/>
</dbReference>
<evidence type="ECO:0000256" key="1">
    <source>
        <dbReference type="ARBA" id="ARBA00006500"/>
    </source>
</evidence>
<dbReference type="Pfam" id="PF01643">
    <property type="entry name" value="Acyl-ACP_TE"/>
    <property type="match status" value="1"/>
</dbReference>
<evidence type="ECO:0000256" key="5">
    <source>
        <dbReference type="ARBA" id="ARBA00022946"/>
    </source>
</evidence>
<keyword evidence="2" id="KW-0444">Lipid biosynthesis</keyword>
<evidence type="ECO:0000256" key="6">
    <source>
        <dbReference type="ARBA" id="ARBA00023098"/>
    </source>
</evidence>
<keyword evidence="11" id="KW-1185">Reference proteome</keyword>
<dbReference type="Pfam" id="PF20791">
    <property type="entry name" value="Acyl-ACP_TE_C"/>
    <property type="match status" value="1"/>
</dbReference>
<reference evidence="11" key="1">
    <citation type="submission" date="2022-10" db="EMBL/GenBank/DDBJ databases">
        <title>Streptococcus didelphis as causative of fatal infections in opossums (Didelphis albiventris).</title>
        <authorList>
            <person name="Breyer G.M."/>
            <person name="Da Silva M.E.R.J."/>
            <person name="Siqueira F.M."/>
        </authorList>
    </citation>
    <scope>NUCLEOTIDE SEQUENCE [LARGE SCALE GENOMIC DNA]</scope>
    <source>
        <strain evidence="11">LBVP101/21</strain>
    </source>
</reference>